<dbReference type="GO" id="GO:0008289">
    <property type="term" value="F:lipid binding"/>
    <property type="evidence" value="ECO:0007669"/>
    <property type="project" value="UniProtKB-KW"/>
</dbReference>
<keyword evidence="8" id="KW-0472">Membrane</keyword>
<name>A0A0B2PW11_GLYSO</name>
<dbReference type="AlphaFoldDB" id="A0A0B2PW11"/>
<evidence type="ECO:0000256" key="9">
    <source>
        <dbReference type="ARBA" id="ARBA00023157"/>
    </source>
</evidence>
<evidence type="ECO:0000256" key="5">
    <source>
        <dbReference type="ARBA" id="ARBA00022729"/>
    </source>
</evidence>
<evidence type="ECO:0000256" key="6">
    <source>
        <dbReference type="ARBA" id="ARBA00022989"/>
    </source>
</evidence>
<keyword evidence="6" id="KW-1133">Transmembrane helix</keyword>
<evidence type="ECO:0000256" key="2">
    <source>
        <dbReference type="ARBA" id="ARBA00010929"/>
    </source>
</evidence>
<keyword evidence="5" id="KW-0732">Signal</keyword>
<evidence type="ECO:0000313" key="11">
    <source>
        <dbReference type="EMBL" id="KHN13526.1"/>
    </source>
</evidence>
<dbReference type="Proteomes" id="UP000053555">
    <property type="component" value="Unassembled WGS sequence"/>
</dbReference>
<dbReference type="PANTHER" id="PTHR31764">
    <property type="entry name" value="PROTEIN HAPLESS 2"/>
    <property type="match status" value="1"/>
</dbReference>
<evidence type="ECO:0000256" key="3">
    <source>
        <dbReference type="ARBA" id="ARBA00022475"/>
    </source>
</evidence>
<evidence type="ECO:0000256" key="1">
    <source>
        <dbReference type="ARBA" id="ARBA00004251"/>
    </source>
</evidence>
<dbReference type="GO" id="GO:0005886">
    <property type="term" value="C:plasma membrane"/>
    <property type="evidence" value="ECO:0007669"/>
    <property type="project" value="UniProtKB-SubCell"/>
</dbReference>
<dbReference type="PANTHER" id="PTHR31764:SF0">
    <property type="entry name" value="GENERATIVE CELL SPECIFIC-1_HAP2 DOMAIN-CONTAINING PROTEIN"/>
    <property type="match status" value="1"/>
</dbReference>
<keyword evidence="9" id="KW-1015">Disulfide bond</keyword>
<reference evidence="11" key="1">
    <citation type="submission" date="2014-07" db="EMBL/GenBank/DDBJ databases">
        <title>Identification of a novel salt tolerance gene in wild soybean by whole-genome sequencing.</title>
        <authorList>
            <person name="Lam H.-M."/>
            <person name="Qi X."/>
            <person name="Li M.-W."/>
            <person name="Liu X."/>
            <person name="Xie M."/>
            <person name="Ni M."/>
            <person name="Xu X."/>
        </authorList>
    </citation>
    <scope>NUCLEOTIDE SEQUENCE [LARGE SCALE GENOMIC DNA]</scope>
    <source>
        <tissue evidence="11">Root</tissue>
    </source>
</reference>
<evidence type="ECO:0000256" key="10">
    <source>
        <dbReference type="ARBA" id="ARBA00023279"/>
    </source>
</evidence>
<comment type="similarity">
    <text evidence="2">Belongs to the HAP2/GCS1 family.</text>
</comment>
<organism evidence="11">
    <name type="scientific">Glycine soja</name>
    <name type="common">Wild soybean</name>
    <dbReference type="NCBI Taxonomy" id="3848"/>
    <lineage>
        <taxon>Eukaryota</taxon>
        <taxon>Viridiplantae</taxon>
        <taxon>Streptophyta</taxon>
        <taxon>Embryophyta</taxon>
        <taxon>Tracheophyta</taxon>
        <taxon>Spermatophyta</taxon>
        <taxon>Magnoliopsida</taxon>
        <taxon>eudicotyledons</taxon>
        <taxon>Gunneridae</taxon>
        <taxon>Pentapetalae</taxon>
        <taxon>rosids</taxon>
        <taxon>fabids</taxon>
        <taxon>Fabales</taxon>
        <taxon>Fabaceae</taxon>
        <taxon>Papilionoideae</taxon>
        <taxon>50 kb inversion clade</taxon>
        <taxon>NPAAA clade</taxon>
        <taxon>indigoferoid/millettioid clade</taxon>
        <taxon>Phaseoleae</taxon>
        <taxon>Glycine</taxon>
        <taxon>Glycine subgen. Soja</taxon>
    </lineage>
</organism>
<accession>A0A0B2PW11</accession>
<comment type="subcellular location">
    <subcellularLocation>
        <location evidence="1">Cell membrane</location>
        <topology evidence="1">Single-pass type I membrane protein</topology>
    </subcellularLocation>
</comment>
<keyword evidence="7" id="KW-0446">Lipid-binding</keyword>
<dbReference type="InterPro" id="IPR040326">
    <property type="entry name" value="HAP2/GCS1"/>
</dbReference>
<proteinExistence type="inferred from homology"/>
<evidence type="ECO:0000256" key="4">
    <source>
        <dbReference type="ARBA" id="ARBA00022692"/>
    </source>
</evidence>
<keyword evidence="4" id="KW-0812">Transmembrane</keyword>
<sequence length="108" mass="12570">MKPVLKDSDYNEVDRAECQFATTATVLDNDTKGMPFQPPEASINSFFDFIASIWNKIWTSLTEFITGKTLLVLLWLLHQKGLFDPLYDWWEDILGADEQIIWIKNRIS</sequence>
<keyword evidence="3" id="KW-1003">Cell membrane</keyword>
<evidence type="ECO:0000256" key="8">
    <source>
        <dbReference type="ARBA" id="ARBA00023136"/>
    </source>
</evidence>
<dbReference type="EMBL" id="KN662458">
    <property type="protein sequence ID" value="KHN13526.1"/>
    <property type="molecule type" value="Genomic_DNA"/>
</dbReference>
<evidence type="ECO:0000256" key="7">
    <source>
        <dbReference type="ARBA" id="ARBA00023121"/>
    </source>
</evidence>
<gene>
    <name evidence="11" type="ORF">glysoja_047840</name>
</gene>
<keyword evidence="10" id="KW-0278">Fertilization</keyword>
<protein>
    <submittedName>
        <fullName evidence="11">Uncharacterized protein</fullName>
    </submittedName>
</protein>